<reference evidence="1 2" key="1">
    <citation type="submission" date="2020-08" db="EMBL/GenBank/DDBJ databases">
        <authorList>
            <person name="Liu C."/>
            <person name="Sun Q."/>
        </authorList>
    </citation>
    <scope>NUCLEOTIDE SEQUENCE [LARGE SCALE GENOMIC DNA]</scope>
    <source>
        <strain evidence="1 2">NSJ-22</strain>
    </source>
</reference>
<protein>
    <submittedName>
        <fullName evidence="1">Oleate hydratase</fullName>
    </submittedName>
</protein>
<dbReference type="InterPro" id="IPR010354">
    <property type="entry name" value="Oleate_hydratase"/>
</dbReference>
<dbReference type="EMBL" id="JACRWG010000002">
    <property type="protein sequence ID" value="MBC6008930.1"/>
    <property type="molecule type" value="Genomic_DNA"/>
</dbReference>
<dbReference type="PANTHER" id="PTHR37417:SF3">
    <property type="entry name" value="MYOSIN-CROSSREACTIVE PROTEIN"/>
    <property type="match status" value="1"/>
</dbReference>
<sequence length="110" mass="12953">MISEFVHFFFTSDEQLEDKQVKDVFSQDFMESDFYCYWHALFQVNDAYSFKVTLHRYMHILTTQCMISPKYCVYESVIVPIIEYLEAHTNGTNYAYIGGGVSLPYNIQEA</sequence>
<keyword evidence="2" id="KW-1185">Reference proteome</keyword>
<dbReference type="PANTHER" id="PTHR37417">
    <property type="entry name" value="67 KDA MYOSIN-CROSS-REACTIVE ANTIGEN FAMILY PROTEIN (AFU_ORTHOLOGUE AFUA_5G09970)"/>
    <property type="match status" value="1"/>
</dbReference>
<dbReference type="Proteomes" id="UP000603474">
    <property type="component" value="Unassembled WGS sequence"/>
</dbReference>
<proteinExistence type="predicted"/>
<evidence type="ECO:0000313" key="1">
    <source>
        <dbReference type="EMBL" id="MBC6008930.1"/>
    </source>
</evidence>
<name>A0ABR7K8A7_9FIRM</name>
<accession>A0ABR7K8A7</accession>
<dbReference type="Pfam" id="PF06100">
    <property type="entry name" value="MCRA"/>
    <property type="match status" value="1"/>
</dbReference>
<comment type="caution">
    <text evidence="1">The sequence shown here is derived from an EMBL/GenBank/DDBJ whole genome shotgun (WGS) entry which is preliminary data.</text>
</comment>
<organism evidence="1 2">
    <name type="scientific">Catenibacterium faecis</name>
    <dbReference type="NCBI Taxonomy" id="2764323"/>
    <lineage>
        <taxon>Bacteria</taxon>
        <taxon>Bacillati</taxon>
        <taxon>Bacillota</taxon>
        <taxon>Erysipelotrichia</taxon>
        <taxon>Erysipelotrichales</taxon>
        <taxon>Coprobacillaceae</taxon>
        <taxon>Catenibacterium</taxon>
    </lineage>
</organism>
<dbReference type="RefSeq" id="WP_022425680.1">
    <property type="nucleotide sequence ID" value="NZ_JACRWG010000002.1"/>
</dbReference>
<evidence type="ECO:0000313" key="2">
    <source>
        <dbReference type="Proteomes" id="UP000603474"/>
    </source>
</evidence>
<gene>
    <name evidence="1" type="ORF">H8909_01450</name>
</gene>